<evidence type="ECO:0000313" key="3">
    <source>
        <dbReference type="Proteomes" id="UP000198983"/>
    </source>
</evidence>
<keyword evidence="1" id="KW-0812">Transmembrane</keyword>
<gene>
    <name evidence="2" type="ORF">SAMN04489717_2252</name>
</gene>
<protein>
    <submittedName>
        <fullName evidence="2">Uncharacterized protein</fullName>
    </submittedName>
</protein>
<dbReference type="EMBL" id="LT629732">
    <property type="protein sequence ID" value="SDS30001.1"/>
    <property type="molecule type" value="Genomic_DNA"/>
</dbReference>
<name>A0A1H1R2J3_9ACTN</name>
<keyword evidence="3" id="KW-1185">Reference proteome</keyword>
<keyword evidence="1" id="KW-1133">Transmembrane helix</keyword>
<dbReference type="Proteomes" id="UP000198983">
    <property type="component" value="Chromosome I"/>
</dbReference>
<evidence type="ECO:0000313" key="2">
    <source>
        <dbReference type="EMBL" id="SDS30001.1"/>
    </source>
</evidence>
<organism evidence="2 3">
    <name type="scientific">Actinopolymorpha singaporensis</name>
    <dbReference type="NCBI Taxonomy" id="117157"/>
    <lineage>
        <taxon>Bacteria</taxon>
        <taxon>Bacillati</taxon>
        <taxon>Actinomycetota</taxon>
        <taxon>Actinomycetes</taxon>
        <taxon>Propionibacteriales</taxon>
        <taxon>Actinopolymorphaceae</taxon>
        <taxon>Actinopolymorpha</taxon>
    </lineage>
</organism>
<accession>A0A1H1R2J3</accession>
<sequence>MNSSREAEVTGLQKQTNPDLTGSSILVGWREVPERGVRGLFGNYSVEPVMRQQTAAEQAVGRLLMSATDAEETARVLAIAAEHAVQVSPPPPPPRGGGPSSHYARIDAARIAITILLVVGVLAMVIWALIEHDPTVAAQYVAPVSGLAGIGLGWLFTNGRSPTVLEAELAQRTARRNGAAGGGRAPTADER</sequence>
<dbReference type="RefSeq" id="WP_092652998.1">
    <property type="nucleotide sequence ID" value="NZ_LT629732.1"/>
</dbReference>
<proteinExistence type="predicted"/>
<feature type="transmembrane region" description="Helical" evidence="1">
    <location>
        <begin position="111"/>
        <end position="130"/>
    </location>
</feature>
<reference evidence="2 3" key="1">
    <citation type="submission" date="2016-10" db="EMBL/GenBank/DDBJ databases">
        <authorList>
            <person name="de Groot N.N."/>
        </authorList>
    </citation>
    <scope>NUCLEOTIDE SEQUENCE [LARGE SCALE GENOMIC DNA]</scope>
    <source>
        <strain evidence="2 3">DSM 22024</strain>
    </source>
</reference>
<feature type="transmembrane region" description="Helical" evidence="1">
    <location>
        <begin position="136"/>
        <end position="156"/>
    </location>
</feature>
<evidence type="ECO:0000256" key="1">
    <source>
        <dbReference type="SAM" id="Phobius"/>
    </source>
</evidence>
<keyword evidence="1" id="KW-0472">Membrane</keyword>
<dbReference type="AlphaFoldDB" id="A0A1H1R2J3"/>